<dbReference type="InterPro" id="IPR010415">
    <property type="entry name" value="LpxI_C"/>
</dbReference>
<name>A0AAX3LKW6_9RHOB</name>
<dbReference type="InterPro" id="IPR043167">
    <property type="entry name" value="LpxI_C_sf"/>
</dbReference>
<dbReference type="Gene3D" id="3.40.140.80">
    <property type="match status" value="1"/>
</dbReference>
<feature type="domain" description="LpxI C-terminal" evidence="1">
    <location>
        <begin position="130"/>
        <end position="259"/>
    </location>
</feature>
<dbReference type="InterPro" id="IPR053174">
    <property type="entry name" value="LpxI"/>
</dbReference>
<evidence type="ECO:0000259" key="2">
    <source>
        <dbReference type="Pfam" id="PF17930"/>
    </source>
</evidence>
<accession>A0AAX3LKW6</accession>
<evidence type="ECO:0000313" key="4">
    <source>
        <dbReference type="Proteomes" id="UP001210770"/>
    </source>
</evidence>
<dbReference type="EMBL" id="CP116423">
    <property type="protein sequence ID" value="WCE69155.1"/>
    <property type="molecule type" value="Genomic_DNA"/>
</dbReference>
<dbReference type="GO" id="GO:0016787">
    <property type="term" value="F:hydrolase activity"/>
    <property type="evidence" value="ECO:0007669"/>
    <property type="project" value="UniProtKB-KW"/>
</dbReference>
<dbReference type="PANTHER" id="PTHR39962">
    <property type="entry name" value="BLL4848 PROTEIN"/>
    <property type="match status" value="1"/>
</dbReference>
<evidence type="ECO:0000259" key="1">
    <source>
        <dbReference type="Pfam" id="PF06230"/>
    </source>
</evidence>
<proteinExistence type="predicted"/>
<dbReference type="RefSeq" id="WP_271687452.1">
    <property type="nucleotide sequence ID" value="NZ_CP116423.1"/>
</dbReference>
<dbReference type="Pfam" id="PF06230">
    <property type="entry name" value="LpxI_C"/>
    <property type="match status" value="1"/>
</dbReference>
<feature type="domain" description="LpxI N-terminal" evidence="2">
    <location>
        <begin position="3"/>
        <end position="126"/>
    </location>
</feature>
<reference evidence="3" key="1">
    <citation type="submission" date="2023-01" db="EMBL/GenBank/DDBJ databases">
        <title>Comparative genomic analysis of cold water coral derived Sulfitobacter faviae: insights into their metabolism and habitat adaptation.</title>
        <authorList>
            <person name="Guo Y."/>
            <person name="Lin S."/>
            <person name="Huang Z."/>
            <person name="Tang K."/>
            <person name="Wang X."/>
        </authorList>
    </citation>
    <scope>NUCLEOTIDE SEQUENCE</scope>
    <source>
        <strain evidence="3">SCSIO W_1865</strain>
    </source>
</reference>
<keyword evidence="3" id="KW-0378">Hydrolase</keyword>
<dbReference type="Pfam" id="PF17930">
    <property type="entry name" value="LpxI_N"/>
    <property type="match status" value="1"/>
</dbReference>
<gene>
    <name evidence="3" type="primary">lpxI</name>
    <name evidence="3" type="ORF">PL336_10105</name>
</gene>
<dbReference type="InterPro" id="IPR041255">
    <property type="entry name" value="LpxI_N"/>
</dbReference>
<evidence type="ECO:0000313" key="3">
    <source>
        <dbReference type="EMBL" id="WCE69155.1"/>
    </source>
</evidence>
<dbReference type="AlphaFoldDB" id="A0AAX3LKW6"/>
<dbReference type="EC" id="3.6.1.54" evidence="3"/>
<dbReference type="PANTHER" id="PTHR39962:SF1">
    <property type="entry name" value="LPXI FAMILY PROTEIN"/>
    <property type="match status" value="1"/>
</dbReference>
<protein>
    <submittedName>
        <fullName evidence="3">UDP-2,3-diacylglucosamine diphosphatase LpxI</fullName>
        <ecNumber evidence="3">3.6.1.54</ecNumber>
    </submittedName>
</protein>
<dbReference type="Gene3D" id="3.40.50.20">
    <property type="match status" value="1"/>
</dbReference>
<dbReference type="Proteomes" id="UP001210770">
    <property type="component" value="Chromosome"/>
</dbReference>
<sequence>MSLALIAGRGGLPARVAAAQDVPPLVCAYEGCAPDGLKADLTFRLETLGSLLAHLLGLGIREVCLCGAIDRPTLDPAKLDMRTAPLVPQFKAALAAGDNGALEVIKTIFEDHGLRVVGADELVPDLLADSGVLSRERPDDQIRRDAARGTAVLDGLASLDIGQACVIGREQVYGVETIGGTDHLLATLPEAVQGARAVLCKGPKTGQIREIDLPTIGPDTLRAAHAAGLAGVVVKAGGVMLLERDACVALADELGLVLWVREGDAG</sequence>
<organism evidence="3 4">
    <name type="scientific">Sulfitobacter faviae</name>
    <dbReference type="NCBI Taxonomy" id="1775881"/>
    <lineage>
        <taxon>Bacteria</taxon>
        <taxon>Pseudomonadati</taxon>
        <taxon>Pseudomonadota</taxon>
        <taxon>Alphaproteobacteria</taxon>
        <taxon>Rhodobacterales</taxon>
        <taxon>Roseobacteraceae</taxon>
        <taxon>Sulfitobacter</taxon>
    </lineage>
</organism>